<dbReference type="Gene3D" id="3.40.50.2000">
    <property type="entry name" value="Glycogen Phosphorylase B"/>
    <property type="match status" value="2"/>
</dbReference>
<sequence>MKVLVDALAATKFSGGMRLHAAELIRAWSEAFPEDELVVAGGSSLHEAVADCSGVSGLRWPNERILTRAPGQVLATPVMRAITRADCCVSLSPIVSPLFRRTPAFCFQHDWRHLRRPAEFGAVQKAYRRLWEVSARHADLNICISAKTEAETREVVPGARTLVVENGRDHARRWRITPAQPSPSTVVTFGHHNNKRPELVIDALARLGPEGESVTATVLGARGSYGEELRARAVALGLGDRVRLPGFVTDDEYQQLIATASCIVLASSDEGFGLPLAEAQYFGIPGVTASDSGIEAIFEDAIVAAPEAAAMAAAITEALARPRGSVGEGLWRWADAAAAVRGALLNALQR</sequence>
<organism evidence="3 4">
    <name type="scientific">Brevibacterium salitolerans</name>
    <dbReference type="NCBI Taxonomy" id="1403566"/>
    <lineage>
        <taxon>Bacteria</taxon>
        <taxon>Bacillati</taxon>
        <taxon>Actinomycetota</taxon>
        <taxon>Actinomycetes</taxon>
        <taxon>Micrococcales</taxon>
        <taxon>Brevibacteriaceae</taxon>
        <taxon>Brevibacterium</taxon>
    </lineage>
</organism>
<dbReference type="EMBL" id="BAAAPZ010000006">
    <property type="protein sequence ID" value="GAA2097016.1"/>
    <property type="molecule type" value="Genomic_DNA"/>
</dbReference>
<accession>A0ABN2WRH0</accession>
<gene>
    <name evidence="3" type="ORF">GCM10009823_17410</name>
</gene>
<comment type="caution">
    <text evidence="3">The sequence shown here is derived from an EMBL/GenBank/DDBJ whole genome shotgun (WGS) entry which is preliminary data.</text>
</comment>
<dbReference type="PANTHER" id="PTHR46401:SF2">
    <property type="entry name" value="GLYCOSYLTRANSFERASE WBBK-RELATED"/>
    <property type="match status" value="1"/>
</dbReference>
<dbReference type="Pfam" id="PF00534">
    <property type="entry name" value="Glycos_transf_1"/>
    <property type="match status" value="1"/>
</dbReference>
<evidence type="ECO:0000313" key="4">
    <source>
        <dbReference type="Proteomes" id="UP001500984"/>
    </source>
</evidence>
<keyword evidence="1" id="KW-0808">Transferase</keyword>
<dbReference type="RefSeq" id="WP_291798331.1">
    <property type="nucleotide sequence ID" value="NZ_BAAAPZ010000006.1"/>
</dbReference>
<dbReference type="SUPFAM" id="SSF53756">
    <property type="entry name" value="UDP-Glycosyltransferase/glycogen phosphorylase"/>
    <property type="match status" value="1"/>
</dbReference>
<feature type="domain" description="Glycosyl transferase family 1" evidence="2">
    <location>
        <begin position="193"/>
        <end position="321"/>
    </location>
</feature>
<evidence type="ECO:0000256" key="1">
    <source>
        <dbReference type="ARBA" id="ARBA00022679"/>
    </source>
</evidence>
<reference evidence="3 4" key="1">
    <citation type="journal article" date="2019" name="Int. J. Syst. Evol. Microbiol.">
        <title>The Global Catalogue of Microorganisms (GCM) 10K type strain sequencing project: providing services to taxonomists for standard genome sequencing and annotation.</title>
        <authorList>
            <consortium name="The Broad Institute Genomics Platform"/>
            <consortium name="The Broad Institute Genome Sequencing Center for Infectious Disease"/>
            <person name="Wu L."/>
            <person name="Ma J."/>
        </authorList>
    </citation>
    <scope>NUCLEOTIDE SEQUENCE [LARGE SCALE GENOMIC DNA]</scope>
    <source>
        <strain evidence="3 4">JCM 15900</strain>
    </source>
</reference>
<protein>
    <recommendedName>
        <fullName evidence="2">Glycosyl transferase family 1 domain-containing protein</fullName>
    </recommendedName>
</protein>
<name>A0ABN2WRH0_9MICO</name>
<dbReference type="Proteomes" id="UP001500984">
    <property type="component" value="Unassembled WGS sequence"/>
</dbReference>
<proteinExistence type="predicted"/>
<dbReference type="PANTHER" id="PTHR46401">
    <property type="entry name" value="GLYCOSYLTRANSFERASE WBBK-RELATED"/>
    <property type="match status" value="1"/>
</dbReference>
<evidence type="ECO:0000259" key="2">
    <source>
        <dbReference type="Pfam" id="PF00534"/>
    </source>
</evidence>
<evidence type="ECO:0000313" key="3">
    <source>
        <dbReference type="EMBL" id="GAA2097016.1"/>
    </source>
</evidence>
<dbReference type="InterPro" id="IPR001296">
    <property type="entry name" value="Glyco_trans_1"/>
</dbReference>
<keyword evidence="4" id="KW-1185">Reference proteome</keyword>